<dbReference type="STRING" id="889453.SAMN03080601_02645"/>
<evidence type="ECO:0000313" key="6">
    <source>
        <dbReference type="EMBL" id="SKC23033.1"/>
    </source>
</evidence>
<dbReference type="OrthoDB" id="9773233at2"/>
<evidence type="ECO:0000259" key="5">
    <source>
        <dbReference type="Pfam" id="PF22780"/>
    </source>
</evidence>
<feature type="domain" description="RsdA/BaiN/AoA(So)-like Rossmann fold-like" evidence="4">
    <location>
        <begin position="8"/>
        <end position="415"/>
    </location>
</feature>
<dbReference type="InterPro" id="IPR055178">
    <property type="entry name" value="RsdA/BaiN/AoA(So)-like_dom"/>
</dbReference>
<dbReference type="Pfam" id="PF22780">
    <property type="entry name" value="HI0933_like_1st"/>
    <property type="match status" value="1"/>
</dbReference>
<dbReference type="PRINTS" id="PR00368">
    <property type="entry name" value="FADPNR"/>
</dbReference>
<evidence type="ECO:0000256" key="2">
    <source>
        <dbReference type="ARBA" id="ARBA00022630"/>
    </source>
</evidence>
<proteinExistence type="predicted"/>
<dbReference type="SUPFAM" id="SSF160996">
    <property type="entry name" value="HI0933 insert domain-like"/>
    <property type="match status" value="1"/>
</dbReference>
<dbReference type="AlphaFoldDB" id="A0A1T5HQS1"/>
<dbReference type="RefSeq" id="WP_079558345.1">
    <property type="nucleotide sequence ID" value="NZ_CP021904.1"/>
</dbReference>
<dbReference type="Gene3D" id="1.10.8.260">
    <property type="entry name" value="HI0933 insert domain-like"/>
    <property type="match status" value="1"/>
</dbReference>
<keyword evidence="2" id="KW-0285">Flavoprotein</keyword>
<reference evidence="6 7" key="1">
    <citation type="submission" date="2017-02" db="EMBL/GenBank/DDBJ databases">
        <authorList>
            <person name="Peterson S.W."/>
        </authorList>
    </citation>
    <scope>NUCLEOTIDE SEQUENCE [LARGE SCALE GENOMIC DNA]</scope>
    <source>
        <strain evidence="6 7">DSM 24412</strain>
    </source>
</reference>
<evidence type="ECO:0000259" key="4">
    <source>
        <dbReference type="Pfam" id="PF03486"/>
    </source>
</evidence>
<dbReference type="InterPro" id="IPR004792">
    <property type="entry name" value="BaiN-like"/>
</dbReference>
<sequence length="427" mass="46815">MSNTQQYDVIIIGAGAAGLMAAGRAAHLGARVLLVEKMRQAGRKLLITGKGRCNITHDGTEVEYFKNIFPNGRFLKHAFKTFFKDDILKILHDFGVETTTERGNRVFPVSNKAIDVLKAIKAWMGEENIDIVYRSRVESLLIKEGQLKGIRTVSESGSVDYFAKNVIICTGGKSYPATGSTGDGYELARQAGHTITNVRPALVPLVTEGDLAGKLQGLGLKNVKAVVWVNGKKSSEEFGELMFAHYGLTGPIILTLSRHVVDLVSDGNNVEIGIDLKPALDEKKLDARLLRDLNEHGKKQLDNIFKLWLPSKLIPVFLEQLGIDGEKLCHQVNAKERKRILMLMKDFRFTVTGHPGYKEAIITAGGVPVLEINSKTMESKLLKNLWFAGEVIDLDANTGGFNLQIAFSTGFLAGEMAASNYKSASTL</sequence>
<comment type="cofactor">
    <cofactor evidence="1">
        <name>FAD</name>
        <dbReference type="ChEBI" id="CHEBI:57692"/>
    </cofactor>
</comment>
<gene>
    <name evidence="6" type="ORF">SAMN03080601_02645</name>
</gene>
<dbReference type="KEGG" id="asx:CDL62_04275"/>
<keyword evidence="7" id="KW-1185">Reference proteome</keyword>
<dbReference type="Pfam" id="PF03486">
    <property type="entry name" value="HI0933_like"/>
    <property type="match status" value="1"/>
</dbReference>
<name>A0A1T5HQS1_9BACT</name>
<dbReference type="PRINTS" id="PR00411">
    <property type="entry name" value="PNDRDTASEI"/>
</dbReference>
<feature type="domain" description="RsdA/BaiN/AoA(So)-like insert" evidence="5">
    <location>
        <begin position="199"/>
        <end position="362"/>
    </location>
</feature>
<dbReference type="EMBL" id="FUYV01000016">
    <property type="protein sequence ID" value="SKC23033.1"/>
    <property type="molecule type" value="Genomic_DNA"/>
</dbReference>
<dbReference type="InterPro" id="IPR023166">
    <property type="entry name" value="BaiN-like_dom_sf"/>
</dbReference>
<protein>
    <recommendedName>
        <fullName evidence="8">Aminoacetone oxidase family FAD-binding enzyme</fullName>
    </recommendedName>
</protein>
<dbReference type="Gene3D" id="2.40.30.10">
    <property type="entry name" value="Translation factors"/>
    <property type="match status" value="1"/>
</dbReference>
<dbReference type="PANTHER" id="PTHR42887:SF2">
    <property type="entry name" value="OS12G0638800 PROTEIN"/>
    <property type="match status" value="1"/>
</dbReference>
<dbReference type="Proteomes" id="UP000191055">
    <property type="component" value="Unassembled WGS sequence"/>
</dbReference>
<evidence type="ECO:0000256" key="1">
    <source>
        <dbReference type="ARBA" id="ARBA00001974"/>
    </source>
</evidence>
<evidence type="ECO:0000256" key="3">
    <source>
        <dbReference type="ARBA" id="ARBA00022827"/>
    </source>
</evidence>
<dbReference type="PANTHER" id="PTHR42887">
    <property type="entry name" value="OS12G0638800 PROTEIN"/>
    <property type="match status" value="1"/>
</dbReference>
<accession>A0A1T5HQS1</accession>
<evidence type="ECO:0000313" key="7">
    <source>
        <dbReference type="Proteomes" id="UP000191055"/>
    </source>
</evidence>
<organism evidence="6 7">
    <name type="scientific">Alkalitalea saponilacus</name>
    <dbReference type="NCBI Taxonomy" id="889453"/>
    <lineage>
        <taxon>Bacteria</taxon>
        <taxon>Pseudomonadati</taxon>
        <taxon>Bacteroidota</taxon>
        <taxon>Bacteroidia</taxon>
        <taxon>Marinilabiliales</taxon>
        <taxon>Marinilabiliaceae</taxon>
        <taxon>Alkalitalea</taxon>
    </lineage>
</organism>
<dbReference type="Gene3D" id="3.50.50.60">
    <property type="entry name" value="FAD/NAD(P)-binding domain"/>
    <property type="match status" value="1"/>
</dbReference>
<dbReference type="InterPro" id="IPR057661">
    <property type="entry name" value="RsdA/BaiN/AoA(So)_Rossmann"/>
</dbReference>
<dbReference type="NCBIfam" id="TIGR00275">
    <property type="entry name" value="aminoacetone oxidase family FAD-binding enzyme"/>
    <property type="match status" value="1"/>
</dbReference>
<keyword evidence="3" id="KW-0274">FAD</keyword>
<dbReference type="SUPFAM" id="SSF51905">
    <property type="entry name" value="FAD/NAD(P)-binding domain"/>
    <property type="match status" value="1"/>
</dbReference>
<evidence type="ECO:0008006" key="8">
    <source>
        <dbReference type="Google" id="ProtNLM"/>
    </source>
</evidence>
<dbReference type="InterPro" id="IPR036188">
    <property type="entry name" value="FAD/NAD-bd_sf"/>
</dbReference>